<comment type="caution">
    <text evidence="3">The sequence shown here is derived from an EMBL/GenBank/DDBJ whole genome shotgun (WGS) entry which is preliminary data.</text>
</comment>
<dbReference type="InterPro" id="IPR036249">
    <property type="entry name" value="Thioredoxin-like_sf"/>
</dbReference>
<protein>
    <submittedName>
        <fullName evidence="3">Glutathione S-transferase</fullName>
    </submittedName>
</protein>
<dbReference type="SFLD" id="SFLDG01150">
    <property type="entry name" value="Main.1:_Beta-like"/>
    <property type="match status" value="1"/>
</dbReference>
<dbReference type="OrthoDB" id="9803562at2"/>
<dbReference type="PROSITE" id="PS50405">
    <property type="entry name" value="GST_CTER"/>
    <property type="match status" value="1"/>
</dbReference>
<accession>A0A2S8B901</accession>
<dbReference type="GO" id="GO:0016740">
    <property type="term" value="F:transferase activity"/>
    <property type="evidence" value="ECO:0007669"/>
    <property type="project" value="UniProtKB-KW"/>
</dbReference>
<dbReference type="SFLD" id="SFLDS00019">
    <property type="entry name" value="Glutathione_Transferase_(cytos"/>
    <property type="match status" value="1"/>
</dbReference>
<dbReference type="InterPro" id="IPR040079">
    <property type="entry name" value="Glutathione_S-Trfase"/>
</dbReference>
<dbReference type="InterPro" id="IPR036282">
    <property type="entry name" value="Glutathione-S-Trfase_C_sf"/>
</dbReference>
<dbReference type="SUPFAM" id="SSF47616">
    <property type="entry name" value="GST C-terminal domain-like"/>
    <property type="match status" value="1"/>
</dbReference>
<evidence type="ECO:0000259" key="1">
    <source>
        <dbReference type="PROSITE" id="PS50404"/>
    </source>
</evidence>
<evidence type="ECO:0000313" key="4">
    <source>
        <dbReference type="Proteomes" id="UP000238954"/>
    </source>
</evidence>
<dbReference type="Gene3D" id="1.20.1050.10">
    <property type="match status" value="1"/>
</dbReference>
<feature type="domain" description="GST C-terminal" evidence="2">
    <location>
        <begin position="85"/>
        <end position="203"/>
    </location>
</feature>
<dbReference type="PROSITE" id="PS50404">
    <property type="entry name" value="GST_NTER"/>
    <property type="match status" value="1"/>
</dbReference>
<dbReference type="PANTHER" id="PTHR44051">
    <property type="entry name" value="GLUTATHIONE S-TRANSFERASE-RELATED"/>
    <property type="match status" value="1"/>
</dbReference>
<dbReference type="Proteomes" id="UP000238954">
    <property type="component" value="Chromosome"/>
</dbReference>
<sequence>MIILHANGSCSLGILQLVEEAELEYKIKSVDLAGGEQRTEAFLAVNPKGKVPALILDSGALLTEWPAIATYIAAQDSTGRLIPEDPLSKARVYEAVDYIVSTVHMQGFTRMVRPGNFTPGEKDHDAVKARGRAIFDGGLAVMDEALGARDYVVDQFSIADAALFYCENWKVNRLGETLPPRLEAHFNRMLARPATVRAIARSS</sequence>
<keyword evidence="3" id="KW-0808">Transferase</keyword>
<feature type="domain" description="GST N-terminal" evidence="1">
    <location>
        <begin position="1"/>
        <end position="80"/>
    </location>
</feature>
<evidence type="ECO:0000259" key="2">
    <source>
        <dbReference type="PROSITE" id="PS50405"/>
    </source>
</evidence>
<dbReference type="AlphaFoldDB" id="A0A2S8B901"/>
<gene>
    <name evidence="3" type="ORF">CVO77_10500</name>
</gene>
<proteinExistence type="predicted"/>
<dbReference type="PANTHER" id="PTHR44051:SF8">
    <property type="entry name" value="GLUTATHIONE S-TRANSFERASE GSTA"/>
    <property type="match status" value="1"/>
</dbReference>
<dbReference type="SFLD" id="SFLDG00358">
    <property type="entry name" value="Main_(cytGST)"/>
    <property type="match status" value="1"/>
</dbReference>
<keyword evidence="4" id="KW-1185">Reference proteome</keyword>
<dbReference type="Pfam" id="PF02798">
    <property type="entry name" value="GST_N"/>
    <property type="match status" value="1"/>
</dbReference>
<dbReference type="CDD" id="cd03057">
    <property type="entry name" value="GST_N_Beta"/>
    <property type="match status" value="1"/>
</dbReference>
<dbReference type="InterPro" id="IPR004045">
    <property type="entry name" value="Glutathione_S-Trfase_N"/>
</dbReference>
<name>A0A2S8B901_9SPHN</name>
<reference evidence="4" key="1">
    <citation type="submission" date="2017-11" db="EMBL/GenBank/DDBJ databases">
        <title>The complete genome sequence of Sphingopyxis pomeranensis sp. nov. strain WS5A3p.</title>
        <authorList>
            <person name="Kaminski M.A."/>
        </authorList>
    </citation>
    <scope>NUCLEOTIDE SEQUENCE [LARGE SCALE GENOMIC DNA]</scope>
    <source>
        <strain evidence="4">WS5A3p</strain>
    </source>
</reference>
<dbReference type="Gene3D" id="3.40.30.10">
    <property type="entry name" value="Glutaredoxin"/>
    <property type="match status" value="1"/>
</dbReference>
<dbReference type="SUPFAM" id="SSF52833">
    <property type="entry name" value="Thioredoxin-like"/>
    <property type="match status" value="1"/>
</dbReference>
<dbReference type="InterPro" id="IPR010987">
    <property type="entry name" value="Glutathione-S-Trfase_C-like"/>
</dbReference>
<organism evidence="3 4">
    <name type="scientific">Sphingopyxis lindanitolerans</name>
    <dbReference type="NCBI Taxonomy" id="2054227"/>
    <lineage>
        <taxon>Bacteria</taxon>
        <taxon>Pseudomonadati</taxon>
        <taxon>Pseudomonadota</taxon>
        <taxon>Alphaproteobacteria</taxon>
        <taxon>Sphingomonadales</taxon>
        <taxon>Sphingomonadaceae</taxon>
        <taxon>Sphingopyxis</taxon>
    </lineage>
</organism>
<dbReference type="EMBL" id="PHFW01000002">
    <property type="protein sequence ID" value="PQM28838.1"/>
    <property type="molecule type" value="Genomic_DNA"/>
</dbReference>
<evidence type="ECO:0000313" key="3">
    <source>
        <dbReference type="EMBL" id="PQM28838.1"/>
    </source>
</evidence>
<dbReference type="RefSeq" id="WP_105999004.1">
    <property type="nucleotide sequence ID" value="NZ_CM009578.1"/>
</dbReference>